<dbReference type="PANTHER" id="PTHR43000">
    <property type="entry name" value="DTDP-D-GLUCOSE 4,6-DEHYDRATASE-RELATED"/>
    <property type="match status" value="1"/>
</dbReference>
<dbReference type="InterPro" id="IPR036291">
    <property type="entry name" value="NAD(P)-bd_dom_sf"/>
</dbReference>
<evidence type="ECO:0000259" key="2">
    <source>
        <dbReference type="Pfam" id="PF01370"/>
    </source>
</evidence>
<evidence type="ECO:0000313" key="4">
    <source>
        <dbReference type="Proteomes" id="UP000811545"/>
    </source>
</evidence>
<dbReference type="GO" id="GO:0033705">
    <property type="term" value="F:GDP-4-dehydro-6-deoxy-D-mannose reductase activity"/>
    <property type="evidence" value="ECO:0007669"/>
    <property type="project" value="UniProtKB-EC"/>
</dbReference>
<comment type="caution">
    <text evidence="3">The sequence shown here is derived from an EMBL/GenBank/DDBJ whole genome shotgun (WGS) entry which is preliminary data.</text>
</comment>
<dbReference type="EMBL" id="QLTW01000185">
    <property type="protein sequence ID" value="MBT9145823.1"/>
    <property type="molecule type" value="Genomic_DNA"/>
</dbReference>
<evidence type="ECO:0000256" key="1">
    <source>
        <dbReference type="ARBA" id="ARBA00007637"/>
    </source>
</evidence>
<dbReference type="Gene3D" id="3.40.50.720">
    <property type="entry name" value="NAD(P)-binding Rossmann-like Domain"/>
    <property type="match status" value="1"/>
</dbReference>
<keyword evidence="3" id="KW-0560">Oxidoreductase</keyword>
<comment type="similarity">
    <text evidence="1">Belongs to the NAD(P)-dependent epimerase/dehydratase family.</text>
</comment>
<feature type="domain" description="NAD-dependent epimerase/dehydratase" evidence="2">
    <location>
        <begin position="8"/>
        <end position="237"/>
    </location>
</feature>
<dbReference type="AlphaFoldDB" id="A0A9E2BHS9"/>
<organism evidence="3 4">
    <name type="scientific">Psychracetigena formicireducens</name>
    <dbReference type="NCBI Taxonomy" id="2986056"/>
    <lineage>
        <taxon>Bacteria</taxon>
        <taxon>Bacillati</taxon>
        <taxon>Candidatus Lithacetigenota</taxon>
        <taxon>Candidatus Psychracetigena</taxon>
    </lineage>
</organism>
<proteinExistence type="inferred from homology"/>
<accession>A0A9E2BHS9</accession>
<dbReference type="Proteomes" id="UP000811545">
    <property type="component" value="Unassembled WGS sequence"/>
</dbReference>
<dbReference type="Pfam" id="PF01370">
    <property type="entry name" value="Epimerase"/>
    <property type="match status" value="1"/>
</dbReference>
<dbReference type="SUPFAM" id="SSF51735">
    <property type="entry name" value="NAD(P)-binding Rossmann-fold domains"/>
    <property type="match status" value="1"/>
</dbReference>
<evidence type="ECO:0000313" key="3">
    <source>
        <dbReference type="EMBL" id="MBT9145823.1"/>
    </source>
</evidence>
<sequence length="317" mass="35829">MKHQIKNVLVTGVAGFIGSHFAEYYITHGYNVIGVDNKPKDQIPITKLFEYNHLTLPDDQLHSLIQKHKPDICIHCAGGSSVGFSVENPYEDFNSSVLVTFHLLDSLRKFSPECKTIYPSSAAVYGNPISLPISENHPLKPISPYGHHKILCEAICNEFFQLYNLNIYILRIFSAYGPGLRKQILWDIFNKSKKGNQLVLYGTGKETRDFIYIDDIVNATDIILDSSGNTYDVYNIASGHETSIRELAELIVRELNIDISLVFSGVTKKGDPNNWRADISKIKKIGFEPRIGLKEGIFKLRDWFEGDKNNSKSPEEC</sequence>
<reference evidence="3 4" key="1">
    <citation type="journal article" date="2021" name="bioRxiv">
        <title>Unique metabolic strategies in Hadean analogues reveal hints for primordial physiology.</title>
        <authorList>
            <person name="Nobu M.K."/>
            <person name="Nakai R."/>
            <person name="Tamazawa S."/>
            <person name="Mori H."/>
            <person name="Toyoda A."/>
            <person name="Ijiri A."/>
            <person name="Suzuki S."/>
            <person name="Kurokawa K."/>
            <person name="Kamagata Y."/>
            <person name="Tamaki H."/>
        </authorList>
    </citation>
    <scope>NUCLEOTIDE SEQUENCE [LARGE SCALE GENOMIC DNA]</scope>
    <source>
        <strain evidence="3">BS525</strain>
    </source>
</reference>
<gene>
    <name evidence="3" type="primary">rmd_2</name>
    <name evidence="3" type="ORF">DDT42_01700</name>
</gene>
<dbReference type="EC" id="1.1.1.281" evidence="3"/>
<protein>
    <submittedName>
        <fullName evidence="3">GDP-6-deoxy-D-mannose reductase</fullName>
        <ecNumber evidence="3">1.1.1.281</ecNumber>
    </submittedName>
</protein>
<dbReference type="InterPro" id="IPR001509">
    <property type="entry name" value="Epimerase_deHydtase"/>
</dbReference>
<name>A0A9E2BHS9_PSYF1</name>